<evidence type="ECO:0000313" key="4">
    <source>
        <dbReference type="Proteomes" id="UP000001169"/>
    </source>
</evidence>
<dbReference type="KEGG" id="hma:rrnAC0241"/>
<dbReference type="EnsemblBacteria" id="AAV45299">
    <property type="protein sequence ID" value="AAV45299"/>
    <property type="gene ID" value="rrnAC0241"/>
</dbReference>
<keyword evidence="4" id="KW-1185">Reference proteome</keyword>
<reference evidence="3 4" key="1">
    <citation type="journal article" date="2004" name="Genome Res.">
        <title>Genome sequence of Haloarcula marismortui: a halophilic archaeon from the Dead Sea.</title>
        <authorList>
            <person name="Baliga N.S."/>
            <person name="Bonneau R."/>
            <person name="Facciotti M.T."/>
            <person name="Pan M."/>
            <person name="Glusman G."/>
            <person name="Deutsch E.W."/>
            <person name="Shannon P."/>
            <person name="Chiu Y."/>
            <person name="Weng R.S."/>
            <person name="Gan R.R."/>
            <person name="Hung P."/>
            <person name="Date S.V."/>
            <person name="Marcotte E."/>
            <person name="Hood L."/>
            <person name="Ng W.V."/>
        </authorList>
    </citation>
    <scope>NUCLEOTIDE SEQUENCE [LARGE SCALE GENOMIC DNA]</scope>
    <source>
        <strain evidence="4">ATCC 43049 / DSM 3752 / JCM 8966 / VKM B-1809</strain>
    </source>
</reference>
<dbReference type="InterPro" id="IPR006328">
    <property type="entry name" value="2-HAD"/>
</dbReference>
<dbReference type="InterPro" id="IPR006439">
    <property type="entry name" value="HAD-SF_hydro_IA"/>
</dbReference>
<accession>Q5V5A3</accession>
<dbReference type="Gene3D" id="3.40.50.1000">
    <property type="entry name" value="HAD superfamily/HAD-like"/>
    <property type="match status" value="1"/>
</dbReference>
<dbReference type="PRINTS" id="PR00413">
    <property type="entry name" value="HADHALOGNASE"/>
</dbReference>
<organism evidence="3 4">
    <name type="scientific">Haloarcula marismortui (strain ATCC 43049 / DSM 3752 / JCM 8966 / VKM B-1809)</name>
    <name type="common">Halobacterium marismortui</name>
    <dbReference type="NCBI Taxonomy" id="272569"/>
    <lineage>
        <taxon>Archaea</taxon>
        <taxon>Methanobacteriati</taxon>
        <taxon>Methanobacteriota</taxon>
        <taxon>Stenosarchaea group</taxon>
        <taxon>Halobacteria</taxon>
        <taxon>Halobacteriales</taxon>
        <taxon>Haloarculaceae</taxon>
        <taxon>Haloarcula</taxon>
    </lineage>
</organism>
<evidence type="ECO:0000313" key="3">
    <source>
        <dbReference type="EMBL" id="AAV45299.1"/>
    </source>
</evidence>
<dbReference type="eggNOG" id="arCOG02291">
    <property type="taxonomic scope" value="Archaea"/>
</dbReference>
<dbReference type="STRING" id="272569.rrnAC0241"/>
<dbReference type="PANTHER" id="PTHR43316:SF3">
    <property type="entry name" value="HALOACID DEHALOGENASE, TYPE II (AFU_ORTHOLOGUE AFUA_2G07750)-RELATED"/>
    <property type="match status" value="1"/>
</dbReference>
<evidence type="ECO:0000256" key="1">
    <source>
        <dbReference type="ARBA" id="ARBA00008106"/>
    </source>
</evidence>
<name>Q5V5A3_HALMA</name>
<dbReference type="Gene3D" id="1.10.150.240">
    <property type="entry name" value="Putative phosphatase, domain 2"/>
    <property type="match status" value="1"/>
</dbReference>
<dbReference type="SUPFAM" id="SSF56784">
    <property type="entry name" value="HAD-like"/>
    <property type="match status" value="1"/>
</dbReference>
<comment type="similarity">
    <text evidence="1">Belongs to the HAD-like hydrolase superfamily. S-2-haloalkanoic acid dehalogenase family.</text>
</comment>
<dbReference type="PaxDb" id="272569-rrnAC0241"/>
<proteinExistence type="inferred from homology"/>
<dbReference type="GO" id="GO:0018784">
    <property type="term" value="F:(S)-2-haloacid dehalogenase activity"/>
    <property type="evidence" value="ECO:0007669"/>
    <property type="project" value="UniProtKB-EC"/>
</dbReference>
<dbReference type="Pfam" id="PF00702">
    <property type="entry name" value="Hydrolase"/>
    <property type="match status" value="1"/>
</dbReference>
<dbReference type="InterPro" id="IPR023198">
    <property type="entry name" value="PGP-like_dom2"/>
</dbReference>
<sequence>MRHPVLRVPMPFDPDRVTTITFDSYSTIVDVEAAQKALADRVDDPQPVSRLWRSRSLAYTFLANQIDAYKPFYEMNRDALQYAVDAHGVDITTEERDEILAVYHELDVFDDVRDGMNKLYDAGYDLYVVSNGNPEMLDSMVEFAGIGGLLEDTVSADEIQTFKPAAELYRHAAERTATNIEEIAHVTAGYFDVYGAMHAGMQGVWVNRDDGPWDAFAGQPDLTIGSFHDLHDELT</sequence>
<dbReference type="NCBIfam" id="TIGR01493">
    <property type="entry name" value="HAD-SF-IA-v2"/>
    <property type="match status" value="1"/>
</dbReference>
<dbReference type="Proteomes" id="UP000001169">
    <property type="component" value="Chromosome I"/>
</dbReference>
<dbReference type="PANTHER" id="PTHR43316">
    <property type="entry name" value="HYDROLASE, HALOACID DELAHOGENASE-RELATED"/>
    <property type="match status" value="1"/>
</dbReference>
<keyword evidence="2 3" id="KW-0378">Hydrolase</keyword>
<dbReference type="EMBL" id="AY596297">
    <property type="protein sequence ID" value="AAV45299.1"/>
    <property type="molecule type" value="Genomic_DNA"/>
</dbReference>
<dbReference type="SFLD" id="SFLDG01129">
    <property type="entry name" value="C1.5:_HAD__Beta-PGM__Phosphata"/>
    <property type="match status" value="1"/>
</dbReference>
<dbReference type="AlphaFoldDB" id="Q5V5A3"/>
<dbReference type="PATRIC" id="fig|272569.17.peg.1037"/>
<protein>
    <submittedName>
        <fullName evidence="3">2-haloalkanoic acid dehalogenase</fullName>
        <ecNumber evidence="3">3.8.1.2</ecNumber>
    </submittedName>
</protein>
<gene>
    <name evidence="3" type="primary">hadL</name>
    <name evidence="3" type="ordered locus">rrnAC0241</name>
</gene>
<dbReference type="HOGENOM" id="CLU_045011_3_1_2"/>
<dbReference type="InterPro" id="IPR051540">
    <property type="entry name" value="S-2-haloacid_dehalogenase"/>
</dbReference>
<dbReference type="EC" id="3.8.1.2" evidence="3"/>
<dbReference type="InterPro" id="IPR036412">
    <property type="entry name" value="HAD-like_sf"/>
</dbReference>
<dbReference type="SFLD" id="SFLDS00003">
    <property type="entry name" value="Haloacid_Dehalogenase"/>
    <property type="match status" value="1"/>
</dbReference>
<dbReference type="NCBIfam" id="TIGR01428">
    <property type="entry name" value="HAD_type_II"/>
    <property type="match status" value="1"/>
</dbReference>
<evidence type="ECO:0000256" key="2">
    <source>
        <dbReference type="ARBA" id="ARBA00022801"/>
    </source>
</evidence>
<dbReference type="InterPro" id="IPR023214">
    <property type="entry name" value="HAD_sf"/>
</dbReference>
<dbReference type="CDD" id="cd02588">
    <property type="entry name" value="HAD_L2-DEX"/>
    <property type="match status" value="1"/>
</dbReference>